<dbReference type="Proteomes" id="UP001597112">
    <property type="component" value="Unassembled WGS sequence"/>
</dbReference>
<evidence type="ECO:0000313" key="4">
    <source>
        <dbReference type="Proteomes" id="UP001597112"/>
    </source>
</evidence>
<keyword evidence="4" id="KW-1185">Reference proteome</keyword>
<dbReference type="InterPro" id="IPR028994">
    <property type="entry name" value="Integrin_alpha_N"/>
</dbReference>
<dbReference type="PANTHER" id="PTHR16026">
    <property type="entry name" value="CARTILAGE ACIDIC PROTEIN 1"/>
    <property type="match status" value="1"/>
</dbReference>
<evidence type="ECO:0000313" key="3">
    <source>
        <dbReference type="EMBL" id="MFD0998775.1"/>
    </source>
</evidence>
<accession>A0ABW3K007</accession>
<evidence type="ECO:0000259" key="2">
    <source>
        <dbReference type="Pfam" id="PF07593"/>
    </source>
</evidence>
<feature type="domain" description="ASPIC/UnbV" evidence="2">
    <location>
        <begin position="527"/>
        <end position="594"/>
    </location>
</feature>
<name>A0ABW3K007_9BACT</name>
<dbReference type="EMBL" id="JBHTKA010000001">
    <property type="protein sequence ID" value="MFD0998775.1"/>
    <property type="molecule type" value="Genomic_DNA"/>
</dbReference>
<evidence type="ECO:0000256" key="1">
    <source>
        <dbReference type="ARBA" id="ARBA00022729"/>
    </source>
</evidence>
<dbReference type="Pfam" id="PF07593">
    <property type="entry name" value="UnbV_ASPIC"/>
    <property type="match status" value="1"/>
</dbReference>
<dbReference type="InterPro" id="IPR013517">
    <property type="entry name" value="FG-GAP"/>
</dbReference>
<protein>
    <submittedName>
        <fullName evidence="3">VCBS repeat-containing protein</fullName>
    </submittedName>
</protein>
<sequence>MKRISSLIPAFILLAVLISSCKKESNTLFRLLPAAETGITFNNVIQDNDSFNILSYEYIYNGGGVGVADFNNDGLQDVFFSGNLVPNKLYINKGELEFEDVSDVANISGNGRWCSGVSVVDINNDGWMDVYVTATMHADSADRKNMMFINKGLNKDGIPVFEDQAAKYGIEVFKYSIASAFFDYDRDGDLDLYVLINQRLNNFPTNYRPKMTDGSSPNNDRLYKNNGDGTFTNVTNAAGITYEGFGLGLAIADLNKDGWPDIYVSNDYLSNDLLYINQQNGTFKNEIASYIGHQSQFSMGNDAADFNNDAWPDIITLDMLPETNDRKKTTISNKSYQTYINNEQYKYEYQYVRNMLHLNNGLAQGIKFSEVGQLSGIYQTEWSWSPLMADIDNDGLKDILITNGFPKDITDKDFANYRADVGNFASIGHLNDSIPVIKIPNYAFRNNGDLTFSDVTRKWGLDAPSFSNGAAFVDFDNDGDLDYVVNNINAEASVYENTLYAHGGKKDSVKNNFVRVALKGPSQNVQALGAKVTLYQTGKVQYQENYIYRGFLSSVEGVMHFGLGDAAQFDSIVVEWPDGKVSVVSNAKAGQLITVDHKDSKAVVRKTSASAQSALVHEISESLNIHFKHSEEDKIDFNLQRTLPHKFTQDGPGVAVGDVNQDGREDFIVGGAANTVATIFTQQASGTFVQSQLIAATKKVEEDEGLLLLDVDGDRDLDLYIVSGSIEGSSDADYQDKLYLNNGKGKFELATDAVPDTKASGSCVRAADYDADGDLDLFVGGRVIARGYPMPAASYILRNDKGKFTDVTAEVASALQQAGMITDALWTDFDNDTKIDLLVVGEFMPVTFFKNDGGKFTKAQATGIEKYTGWWNSITAGDYDRDGDIDYVAGNLGMNNNYQVTEQSPLKVFAKDFDGNGSVDPVMACYMRASMASEARNLYPVHFWDELNSQSPKFRNKYSRYRQYSKATMDQLLPADDLKDAVVLEANHMQTSYIENKGNGKFEMRALPVLVQVAPVKGLISFDVNDDGNLDVLMTGNDYGNEVFAGRYDAFTGLILLGDGKGNLTPVPSATSGFYIPGDAKALVHLAGMKGDLFIATQNRDSLRVFVPTKSSTVNMFKPELQDVYAQLIYADGRQQKVEFYYGAGYLSQSTRTIRIPAGVKELKVYDAQGQSRTVAVAGS</sequence>
<dbReference type="SUPFAM" id="SSF69318">
    <property type="entry name" value="Integrin alpha N-terminal domain"/>
    <property type="match status" value="3"/>
</dbReference>
<dbReference type="Gene3D" id="2.130.10.130">
    <property type="entry name" value="Integrin alpha, N-terminal"/>
    <property type="match status" value="3"/>
</dbReference>
<organism evidence="3 4">
    <name type="scientific">Ohtaekwangia kribbensis</name>
    <dbReference type="NCBI Taxonomy" id="688913"/>
    <lineage>
        <taxon>Bacteria</taxon>
        <taxon>Pseudomonadati</taxon>
        <taxon>Bacteroidota</taxon>
        <taxon>Cytophagia</taxon>
        <taxon>Cytophagales</taxon>
        <taxon>Fulvivirgaceae</taxon>
        <taxon>Ohtaekwangia</taxon>
    </lineage>
</organism>
<gene>
    <name evidence="3" type="ORF">ACFQ21_05630</name>
</gene>
<dbReference type="InterPro" id="IPR027039">
    <property type="entry name" value="Crtac1"/>
</dbReference>
<reference evidence="4" key="1">
    <citation type="journal article" date="2019" name="Int. J. Syst. Evol. Microbiol.">
        <title>The Global Catalogue of Microorganisms (GCM) 10K type strain sequencing project: providing services to taxonomists for standard genome sequencing and annotation.</title>
        <authorList>
            <consortium name="The Broad Institute Genomics Platform"/>
            <consortium name="The Broad Institute Genome Sequencing Center for Infectious Disease"/>
            <person name="Wu L."/>
            <person name="Ma J."/>
        </authorList>
    </citation>
    <scope>NUCLEOTIDE SEQUENCE [LARGE SCALE GENOMIC DNA]</scope>
    <source>
        <strain evidence="4">CCUG 58938</strain>
    </source>
</reference>
<dbReference type="RefSeq" id="WP_377576022.1">
    <property type="nucleotide sequence ID" value="NZ_JBHTKA010000001.1"/>
</dbReference>
<dbReference type="InterPro" id="IPR011519">
    <property type="entry name" value="UnbV_ASPIC"/>
</dbReference>
<comment type="caution">
    <text evidence="3">The sequence shown here is derived from an EMBL/GenBank/DDBJ whole genome shotgun (WGS) entry which is preliminary data.</text>
</comment>
<dbReference type="PANTHER" id="PTHR16026:SF0">
    <property type="entry name" value="CARTILAGE ACIDIC PROTEIN 1"/>
    <property type="match status" value="1"/>
</dbReference>
<proteinExistence type="predicted"/>
<dbReference type="Pfam" id="PF13517">
    <property type="entry name" value="FG-GAP_3"/>
    <property type="match status" value="5"/>
</dbReference>
<dbReference type="PROSITE" id="PS51257">
    <property type="entry name" value="PROKAR_LIPOPROTEIN"/>
    <property type="match status" value="1"/>
</dbReference>
<keyword evidence="1" id="KW-0732">Signal</keyword>